<dbReference type="WBParaSite" id="RSKR_0000602600.1">
    <property type="protein sequence ID" value="RSKR_0000602600.1"/>
    <property type="gene ID" value="RSKR_0000602600"/>
</dbReference>
<proteinExistence type="predicted"/>
<protein>
    <submittedName>
        <fullName evidence="2">Uncharacterized protein</fullName>
    </submittedName>
</protein>
<dbReference type="Proteomes" id="UP000095286">
    <property type="component" value="Unplaced"/>
</dbReference>
<reference evidence="2" key="1">
    <citation type="submission" date="2016-11" db="UniProtKB">
        <authorList>
            <consortium name="WormBaseParasite"/>
        </authorList>
    </citation>
    <scope>IDENTIFICATION</scope>
    <source>
        <strain evidence="2">KR3021</strain>
    </source>
</reference>
<evidence type="ECO:0000313" key="1">
    <source>
        <dbReference type="Proteomes" id="UP000095286"/>
    </source>
</evidence>
<evidence type="ECO:0000313" key="2">
    <source>
        <dbReference type="WBParaSite" id="RSKR_0000602600.1"/>
    </source>
</evidence>
<accession>A0AC35TZP4</accession>
<organism evidence="1 2">
    <name type="scientific">Rhabditophanes sp. KR3021</name>
    <dbReference type="NCBI Taxonomy" id="114890"/>
    <lineage>
        <taxon>Eukaryota</taxon>
        <taxon>Metazoa</taxon>
        <taxon>Ecdysozoa</taxon>
        <taxon>Nematoda</taxon>
        <taxon>Chromadorea</taxon>
        <taxon>Rhabditida</taxon>
        <taxon>Tylenchina</taxon>
        <taxon>Panagrolaimomorpha</taxon>
        <taxon>Strongyloidoidea</taxon>
        <taxon>Alloionematidae</taxon>
        <taxon>Rhabditophanes</taxon>
    </lineage>
</organism>
<name>A0AC35TZP4_9BILA</name>
<sequence>MSSSASGLGVEIIGNSLPLLAVSGNPQNGGQPVGENTPVKEVAKNDVLLPTKCQSYFRCEVLKILDHALEASMARMKKCSPREPEFLCVSSRNKENKMKECLANLCDYCCRKYKRDEVIAKENVARVAANNNVCLGRFNAAVRACRSPNEPTLGTHHDLKRFLRRKTYDILTRTKFYSIFTDMNVELLYTFRQFANFIVQNSYQVDPLFVRGVIQNKRHR</sequence>